<proteinExistence type="predicted"/>
<dbReference type="Proteomes" id="UP000202440">
    <property type="component" value="Chromosome"/>
</dbReference>
<evidence type="ECO:0000313" key="1">
    <source>
        <dbReference type="EMBL" id="ASP37329.1"/>
    </source>
</evidence>
<dbReference type="KEGG" id="bsan:CHH28_00915"/>
<organism evidence="1 2">
    <name type="scientific">Bacterioplanes sanyensis</name>
    <dbReference type="NCBI Taxonomy" id="1249553"/>
    <lineage>
        <taxon>Bacteria</taxon>
        <taxon>Pseudomonadati</taxon>
        <taxon>Pseudomonadota</taxon>
        <taxon>Gammaproteobacteria</taxon>
        <taxon>Oceanospirillales</taxon>
        <taxon>Oceanospirillaceae</taxon>
        <taxon>Bacterioplanes</taxon>
    </lineage>
</organism>
<dbReference type="AlphaFoldDB" id="A0A222FEZ9"/>
<evidence type="ECO:0000313" key="2">
    <source>
        <dbReference type="Proteomes" id="UP000202440"/>
    </source>
</evidence>
<name>A0A222FEZ9_9GAMM</name>
<protein>
    <submittedName>
        <fullName evidence="1">Uncharacterized protein</fullName>
    </submittedName>
</protein>
<keyword evidence="2" id="KW-1185">Reference proteome</keyword>
<gene>
    <name evidence="1" type="ORF">CHH28_00915</name>
</gene>
<sequence length="132" mass="14583">MRIECDLSRDVAVNSNALIDDGYDRLSKAIGASNQGAGVFGNVLSWPRVIKEYSGYSGSDADILAMRKAVAYSLSVKRTAGLSFKNYVWQTIENRNPTLGWPPDSFSYCFVFGESKWEGGGRNPGLELEKLY</sequence>
<accession>A0A222FEZ9</accession>
<dbReference type="RefSeq" id="WP_094058547.1">
    <property type="nucleotide sequence ID" value="NZ_CP022530.1"/>
</dbReference>
<dbReference type="EMBL" id="CP022530">
    <property type="protein sequence ID" value="ASP37329.1"/>
    <property type="molecule type" value="Genomic_DNA"/>
</dbReference>
<reference evidence="1 2" key="1">
    <citation type="submission" date="2017-07" db="EMBL/GenBank/DDBJ databases">
        <title>Annotated genome sequence of Bacterioplanes sanyensis isolated from Red Sea.</title>
        <authorList>
            <person name="Rehman Z.U."/>
        </authorList>
    </citation>
    <scope>NUCLEOTIDE SEQUENCE [LARGE SCALE GENOMIC DNA]</scope>
    <source>
        <strain evidence="1 2">NV9</strain>
    </source>
</reference>